<keyword evidence="5" id="KW-0021">Allosteric enzyme</keyword>
<dbReference type="GO" id="GO:0005525">
    <property type="term" value="F:GTP binding"/>
    <property type="evidence" value="ECO:0007669"/>
    <property type="project" value="UniProtKB-KW"/>
</dbReference>
<keyword evidence="9" id="KW-0342">GTP-binding</keyword>
<organism evidence="11 12">
    <name type="scientific">Tortispora caseinolytica NRRL Y-17796</name>
    <dbReference type="NCBI Taxonomy" id="767744"/>
    <lineage>
        <taxon>Eukaryota</taxon>
        <taxon>Fungi</taxon>
        <taxon>Dikarya</taxon>
        <taxon>Ascomycota</taxon>
        <taxon>Saccharomycotina</taxon>
        <taxon>Trigonopsidomycetes</taxon>
        <taxon>Trigonopsidales</taxon>
        <taxon>Trigonopsidaceae</taxon>
        <taxon>Tortispora</taxon>
    </lineage>
</organism>
<evidence type="ECO:0000256" key="4">
    <source>
        <dbReference type="ARBA" id="ARBA00011894"/>
    </source>
</evidence>
<proteinExistence type="inferred from homology"/>
<keyword evidence="12" id="KW-1185">Reference proteome</keyword>
<dbReference type="EC" id="2.4.2.9" evidence="4"/>
<dbReference type="InterPro" id="IPR029057">
    <property type="entry name" value="PRTase-like"/>
</dbReference>
<dbReference type="GO" id="GO:0004845">
    <property type="term" value="F:uracil phosphoribosyltransferase activity"/>
    <property type="evidence" value="ECO:0007669"/>
    <property type="project" value="UniProtKB-EC"/>
</dbReference>
<dbReference type="Proteomes" id="UP000095023">
    <property type="component" value="Unassembled WGS sequence"/>
</dbReference>
<dbReference type="AlphaFoldDB" id="A0A1E4TGA4"/>
<evidence type="ECO:0000256" key="9">
    <source>
        <dbReference type="ARBA" id="ARBA00023134"/>
    </source>
</evidence>
<accession>A0A1E4TGA4</accession>
<dbReference type="CDD" id="cd06223">
    <property type="entry name" value="PRTases_typeI"/>
    <property type="match status" value="1"/>
</dbReference>
<dbReference type="InterPro" id="IPR000836">
    <property type="entry name" value="PRTase_dom"/>
</dbReference>
<evidence type="ECO:0000256" key="5">
    <source>
        <dbReference type="ARBA" id="ARBA00022533"/>
    </source>
</evidence>
<evidence type="ECO:0000256" key="2">
    <source>
        <dbReference type="ARBA" id="ARBA00005180"/>
    </source>
</evidence>
<evidence type="ECO:0000256" key="6">
    <source>
        <dbReference type="ARBA" id="ARBA00022676"/>
    </source>
</evidence>
<dbReference type="NCBIfam" id="NF001097">
    <property type="entry name" value="PRK00129.1"/>
    <property type="match status" value="1"/>
</dbReference>
<evidence type="ECO:0000313" key="12">
    <source>
        <dbReference type="Proteomes" id="UP000095023"/>
    </source>
</evidence>
<dbReference type="OrthoDB" id="10257085at2759"/>
<evidence type="ECO:0000313" key="11">
    <source>
        <dbReference type="EMBL" id="ODV90733.1"/>
    </source>
</evidence>
<comment type="similarity">
    <text evidence="3">Belongs to the UPRTase family.</text>
</comment>
<evidence type="ECO:0000256" key="7">
    <source>
        <dbReference type="ARBA" id="ARBA00022679"/>
    </source>
</evidence>
<dbReference type="PANTHER" id="PTHR32315:SF4">
    <property type="entry name" value="URACIL PHOSPHORIBOSYLTRANSFERASE, CHLOROPLASTIC"/>
    <property type="match status" value="1"/>
</dbReference>
<dbReference type="SUPFAM" id="SSF53271">
    <property type="entry name" value="PRTase-like"/>
    <property type="match status" value="1"/>
</dbReference>
<feature type="domain" description="Phosphoribosyltransferase" evidence="10">
    <location>
        <begin position="5"/>
        <end position="209"/>
    </location>
</feature>
<evidence type="ECO:0000256" key="3">
    <source>
        <dbReference type="ARBA" id="ARBA00009516"/>
    </source>
</evidence>
<keyword evidence="7" id="KW-0808">Transferase</keyword>
<dbReference type="InterPro" id="IPR050054">
    <property type="entry name" value="UPRTase/APRTase"/>
</dbReference>
<evidence type="ECO:0000256" key="1">
    <source>
        <dbReference type="ARBA" id="ARBA00001946"/>
    </source>
</evidence>
<dbReference type="PANTHER" id="PTHR32315">
    <property type="entry name" value="ADENINE PHOSPHORIBOSYLTRANSFERASE"/>
    <property type="match status" value="1"/>
</dbReference>
<keyword evidence="6" id="KW-0328">Glycosyltransferase</keyword>
<evidence type="ECO:0000256" key="8">
    <source>
        <dbReference type="ARBA" id="ARBA00022741"/>
    </source>
</evidence>
<reference evidence="12" key="1">
    <citation type="submission" date="2016-02" db="EMBL/GenBank/DDBJ databases">
        <title>Comparative genomics of biotechnologically important yeasts.</title>
        <authorList>
            <consortium name="DOE Joint Genome Institute"/>
            <person name="Riley R."/>
            <person name="Haridas S."/>
            <person name="Wolfe K.H."/>
            <person name="Lopes M.R."/>
            <person name="Hittinger C.T."/>
            <person name="Goker M."/>
            <person name="Salamov A."/>
            <person name="Wisecaver J."/>
            <person name="Long T.M."/>
            <person name="Aerts A.L."/>
            <person name="Barry K."/>
            <person name="Choi C."/>
            <person name="Clum A."/>
            <person name="Coughlan A.Y."/>
            <person name="Deshpande S."/>
            <person name="Douglass A.P."/>
            <person name="Hanson S.J."/>
            <person name="Klenk H.-P."/>
            <person name="Labutti K."/>
            <person name="Lapidus A."/>
            <person name="Lindquist E."/>
            <person name="Lipzen A."/>
            <person name="Meier-Kolthoff J.P."/>
            <person name="Ohm R.A."/>
            <person name="Otillar R.P."/>
            <person name="Pangilinan J."/>
            <person name="Peng Y."/>
            <person name="Rokas A."/>
            <person name="Rosa C.A."/>
            <person name="Scheuner C."/>
            <person name="Sibirny A.A."/>
            <person name="Slot J.C."/>
            <person name="Stielow J.B."/>
            <person name="Sun H."/>
            <person name="Kurtzman C.P."/>
            <person name="Blackwell M."/>
            <person name="Jeffries T.W."/>
            <person name="Grigoriev I.V."/>
        </authorList>
    </citation>
    <scope>NUCLEOTIDE SEQUENCE [LARGE SCALE GENOMIC DNA]</scope>
    <source>
        <strain evidence="12">NRRL Y-17796</strain>
    </source>
</reference>
<sequence length="210" mass="22581">MPVTVSSHPTVKVRIDKLRQKLSYGDMRSTIADITNILASDAVASSFSMSRGPDARSIMNTNYPTTKVSPSEAAIVPILRSGLSMVDAVEAMLPFPAPVHHLGMFREATSLSPVEYYNRLPPNEAPPLVFIIDPVIATAGTMSAALQTVHEWGPEKIVVISLIASTRGLQEISRLYPDVSVFVGATDNDLDDNGYLIPGLGDVGSRLFSV</sequence>
<comment type="pathway">
    <text evidence="2">Pyrimidine metabolism; UMP biosynthesis via salvage pathway; UMP from uracil: step 1/1.</text>
</comment>
<dbReference type="Pfam" id="PF14681">
    <property type="entry name" value="UPRTase"/>
    <property type="match status" value="1"/>
</dbReference>
<keyword evidence="8" id="KW-0547">Nucleotide-binding</keyword>
<dbReference type="Gene3D" id="3.40.50.2020">
    <property type="match status" value="1"/>
</dbReference>
<name>A0A1E4TGA4_9ASCO</name>
<gene>
    <name evidence="11" type="ORF">CANCADRAFT_2462</name>
</gene>
<evidence type="ECO:0000259" key="10">
    <source>
        <dbReference type="Pfam" id="PF14681"/>
    </source>
</evidence>
<dbReference type="EMBL" id="KV453842">
    <property type="protein sequence ID" value="ODV90733.1"/>
    <property type="molecule type" value="Genomic_DNA"/>
</dbReference>
<protein>
    <recommendedName>
        <fullName evidence="4">uracil phosphoribosyltransferase</fullName>
        <ecNumber evidence="4">2.4.2.9</ecNumber>
    </recommendedName>
</protein>
<comment type="cofactor">
    <cofactor evidence="1">
        <name>Mg(2+)</name>
        <dbReference type="ChEBI" id="CHEBI:18420"/>
    </cofactor>
</comment>